<keyword evidence="3" id="KW-0560">Oxidoreductase</keyword>
<dbReference type="GO" id="GO:0016491">
    <property type="term" value="F:oxidoreductase activity"/>
    <property type="evidence" value="ECO:0007669"/>
    <property type="project" value="UniProtKB-KW"/>
</dbReference>
<dbReference type="AlphaFoldDB" id="A0A3M9YA98"/>
<dbReference type="InterPro" id="IPR051164">
    <property type="entry name" value="NmrA-like_oxidored"/>
</dbReference>
<name>A0A3M9YA98_9PEZI</name>
<dbReference type="GeneID" id="39609739"/>
<dbReference type="PANTHER" id="PTHR42748:SF30">
    <property type="entry name" value="NMRA-LIKE DOMAIN-CONTAINING PROTEIN"/>
    <property type="match status" value="1"/>
</dbReference>
<proteinExistence type="inferred from homology"/>
<dbReference type="PANTHER" id="PTHR42748">
    <property type="entry name" value="NITROGEN METABOLITE REPRESSION PROTEIN NMRA FAMILY MEMBER"/>
    <property type="match status" value="1"/>
</dbReference>
<dbReference type="CDD" id="cd05251">
    <property type="entry name" value="NmrA_like_SDR_a"/>
    <property type="match status" value="1"/>
</dbReference>
<dbReference type="InterPro" id="IPR008030">
    <property type="entry name" value="NmrA-like"/>
</dbReference>
<protein>
    <recommendedName>
        <fullName evidence="4">NmrA-like domain-containing protein</fullName>
    </recommendedName>
</protein>
<dbReference type="SUPFAM" id="SSF51735">
    <property type="entry name" value="NAD(P)-binding Rossmann-fold domains"/>
    <property type="match status" value="1"/>
</dbReference>
<gene>
    <name evidence="5" type="ORF">D7B24_006050</name>
</gene>
<keyword evidence="2" id="KW-0521">NADP</keyword>
<comment type="similarity">
    <text evidence="1">Belongs to the NmrA-type oxidoreductase family.</text>
</comment>
<dbReference type="Gene3D" id="3.40.50.720">
    <property type="entry name" value="NAD(P)-binding Rossmann-like Domain"/>
    <property type="match status" value="1"/>
</dbReference>
<dbReference type="RefSeq" id="XP_028495595.1">
    <property type="nucleotide sequence ID" value="XM_028640191.1"/>
</dbReference>
<dbReference type="STRING" id="1051616.A0A3M9YA98"/>
<evidence type="ECO:0000313" key="6">
    <source>
        <dbReference type="Proteomes" id="UP000267145"/>
    </source>
</evidence>
<evidence type="ECO:0000256" key="3">
    <source>
        <dbReference type="ARBA" id="ARBA00023002"/>
    </source>
</evidence>
<dbReference type="Gene3D" id="3.90.25.10">
    <property type="entry name" value="UDP-galactose 4-epimerase, domain 1"/>
    <property type="match status" value="1"/>
</dbReference>
<reference evidence="5 6" key="1">
    <citation type="submission" date="2018-10" db="EMBL/GenBank/DDBJ databases">
        <title>Genome sequence of Verticillium nonalfalfae VnAa140.</title>
        <authorList>
            <person name="Stajich J.E."/>
            <person name="Kasson M.T."/>
        </authorList>
    </citation>
    <scope>NUCLEOTIDE SEQUENCE [LARGE SCALE GENOMIC DNA]</scope>
    <source>
        <strain evidence="5 6">VnAa140</strain>
    </source>
</reference>
<organism evidence="5 6">
    <name type="scientific">Verticillium nonalfalfae</name>
    <dbReference type="NCBI Taxonomy" id="1051616"/>
    <lineage>
        <taxon>Eukaryota</taxon>
        <taxon>Fungi</taxon>
        <taxon>Dikarya</taxon>
        <taxon>Ascomycota</taxon>
        <taxon>Pezizomycotina</taxon>
        <taxon>Sordariomycetes</taxon>
        <taxon>Hypocreomycetidae</taxon>
        <taxon>Glomerellales</taxon>
        <taxon>Plectosphaerellaceae</taxon>
        <taxon>Verticillium</taxon>
    </lineage>
</organism>
<sequence length="334" mass="36102">MSTKLVTVFGSTGAQGGSVVQALLRDKSGVFRIRGITRNPESEAAIKLADSGVQVVKADGLKGHELKAAFEGSWAVFANINSDDPETQSINEKGGPSETDMGKIIIDAAAEAGAQHFIFSGMASAAETTKGEFPNQAFDEKHAIGQYGRSKSFVSFTDVSPGWYMETFLWPDIAPIFGGWPFKADDEGYLTFSCPRWGGSDDAVPLIAMAADYGDIVHGVLLAPERWNGQLVQGISQSQALESVIPDYKKVTGKKARFRFMDSWEDVQTYGVTALVTVQRMFGFCQQSGGLYYGVPNDTAAAVELKRAAAAAQGKEGEDAELMTLERFFRQQFA</sequence>
<dbReference type="InterPro" id="IPR036291">
    <property type="entry name" value="NAD(P)-bd_dom_sf"/>
</dbReference>
<dbReference type="EMBL" id="RBVV01000040">
    <property type="protein sequence ID" value="RNJ57437.1"/>
    <property type="molecule type" value="Genomic_DNA"/>
</dbReference>
<dbReference type="Pfam" id="PF05368">
    <property type="entry name" value="NmrA"/>
    <property type="match status" value="1"/>
</dbReference>
<comment type="caution">
    <text evidence="5">The sequence shown here is derived from an EMBL/GenBank/DDBJ whole genome shotgun (WGS) entry which is preliminary data.</text>
</comment>
<accession>A0A3M9YA98</accession>
<evidence type="ECO:0000313" key="5">
    <source>
        <dbReference type="EMBL" id="RNJ57437.1"/>
    </source>
</evidence>
<keyword evidence="6" id="KW-1185">Reference proteome</keyword>
<evidence type="ECO:0000256" key="2">
    <source>
        <dbReference type="ARBA" id="ARBA00022857"/>
    </source>
</evidence>
<dbReference type="GO" id="GO:0005634">
    <property type="term" value="C:nucleus"/>
    <property type="evidence" value="ECO:0007669"/>
    <property type="project" value="TreeGrafter"/>
</dbReference>
<dbReference type="Proteomes" id="UP000267145">
    <property type="component" value="Unassembled WGS sequence"/>
</dbReference>
<evidence type="ECO:0000256" key="1">
    <source>
        <dbReference type="ARBA" id="ARBA00006328"/>
    </source>
</evidence>
<feature type="domain" description="NmrA-like" evidence="4">
    <location>
        <begin position="3"/>
        <end position="289"/>
    </location>
</feature>
<evidence type="ECO:0000259" key="4">
    <source>
        <dbReference type="Pfam" id="PF05368"/>
    </source>
</evidence>